<feature type="transmembrane region" description="Helical" evidence="1">
    <location>
        <begin position="46"/>
        <end position="65"/>
    </location>
</feature>
<dbReference type="RefSeq" id="WP_317141129.1">
    <property type="nucleotide sequence ID" value="NZ_CP118157.1"/>
</dbReference>
<evidence type="ECO:0000313" key="2">
    <source>
        <dbReference type="EMBL" id="WOF24656.1"/>
    </source>
</evidence>
<organism evidence="2 3">
    <name type="scientific">Microbacterium betulae</name>
    <dbReference type="NCBI Taxonomy" id="2981139"/>
    <lineage>
        <taxon>Bacteria</taxon>
        <taxon>Bacillati</taxon>
        <taxon>Actinomycetota</taxon>
        <taxon>Actinomycetes</taxon>
        <taxon>Micrococcales</taxon>
        <taxon>Microbacteriaceae</taxon>
        <taxon>Microbacterium</taxon>
    </lineage>
</organism>
<proteinExistence type="predicted"/>
<keyword evidence="3" id="KW-1185">Reference proteome</keyword>
<evidence type="ECO:0000313" key="3">
    <source>
        <dbReference type="Proteomes" id="UP001305498"/>
    </source>
</evidence>
<name>A0AA97FKM2_9MICO</name>
<feature type="transmembrane region" description="Helical" evidence="1">
    <location>
        <begin position="71"/>
        <end position="91"/>
    </location>
</feature>
<protein>
    <submittedName>
        <fullName evidence="2">Uncharacterized protein</fullName>
    </submittedName>
</protein>
<keyword evidence="1" id="KW-0472">Membrane</keyword>
<reference evidence="2 3" key="1">
    <citation type="submission" date="2023-02" db="EMBL/GenBank/DDBJ databases">
        <title>Microbacterium betulae sp. nov., isolated from birch wood.</title>
        <authorList>
            <person name="Pasciak M."/>
            <person name="Pawlik K.J."/>
            <person name="Martynowski D."/>
            <person name="Laczmanski L."/>
            <person name="Ciekot J."/>
            <person name="Szponar B."/>
            <person name="Wojcik-Fatla A."/>
            <person name="Mackiewicz B."/>
            <person name="Farian E."/>
            <person name="Cholewa G."/>
            <person name="Cholewa A."/>
            <person name="Dutkiewicz J."/>
        </authorList>
    </citation>
    <scope>NUCLEOTIDE SEQUENCE [LARGE SCALE GENOMIC DNA]</scope>
    <source>
        <strain evidence="2 3">AB</strain>
    </source>
</reference>
<dbReference type="Proteomes" id="UP001305498">
    <property type="component" value="Chromosome"/>
</dbReference>
<sequence>MTAIDASRRPPEASALRRATWPDLPLLVRLTLQDALRRHPGVRRPFLLGVAAVAAVGVLAGALGAPAAGLAALWAVATTSSVIAAVVLLVAGDVARRLVSRNRDIVLSSRRDASVDIRRPAEDLLVFSHHVALDRGAGEGRALREMLSAAVGTTAVAARMIVPSVEFAAVVMGEFPNLVLRDAGGVLELSAPGGTPSDAGKG</sequence>
<dbReference type="PROSITE" id="PS51318">
    <property type="entry name" value="TAT"/>
    <property type="match status" value="1"/>
</dbReference>
<dbReference type="EMBL" id="CP118157">
    <property type="protein sequence ID" value="WOF24656.1"/>
    <property type="molecule type" value="Genomic_DNA"/>
</dbReference>
<keyword evidence="1" id="KW-0812">Transmembrane</keyword>
<gene>
    <name evidence="2" type="ORF">N8K70_08385</name>
</gene>
<dbReference type="InterPro" id="IPR006311">
    <property type="entry name" value="TAT_signal"/>
</dbReference>
<keyword evidence="1" id="KW-1133">Transmembrane helix</keyword>
<dbReference type="AlphaFoldDB" id="A0AA97FKM2"/>
<evidence type="ECO:0000256" key="1">
    <source>
        <dbReference type="SAM" id="Phobius"/>
    </source>
</evidence>
<dbReference type="KEGG" id="mbet:N8K70_08385"/>
<accession>A0AA97FKM2</accession>